<evidence type="ECO:0000256" key="1">
    <source>
        <dbReference type="ARBA" id="ARBA00004141"/>
    </source>
</evidence>
<dbReference type="Proteomes" id="UP001358417">
    <property type="component" value="Unassembled WGS sequence"/>
</dbReference>
<dbReference type="PANTHER" id="PTHR31465">
    <property type="entry name" value="PROTEIN RTA1-RELATED"/>
    <property type="match status" value="1"/>
</dbReference>
<dbReference type="GO" id="GO:0016020">
    <property type="term" value="C:membrane"/>
    <property type="evidence" value="ECO:0007669"/>
    <property type="project" value="UniProtKB-SubCell"/>
</dbReference>
<evidence type="ECO:0000313" key="6">
    <source>
        <dbReference type="EMBL" id="KAK5047431.1"/>
    </source>
</evidence>
<reference evidence="6 7" key="1">
    <citation type="submission" date="2023-08" db="EMBL/GenBank/DDBJ databases">
        <title>Black Yeasts Isolated from many extreme environments.</title>
        <authorList>
            <person name="Coleine C."/>
            <person name="Stajich J.E."/>
            <person name="Selbmann L."/>
        </authorList>
    </citation>
    <scope>NUCLEOTIDE SEQUENCE [LARGE SCALE GENOMIC DNA]</scope>
    <source>
        <strain evidence="6 7">CCFEE 5792</strain>
    </source>
</reference>
<dbReference type="InterPro" id="IPR007568">
    <property type="entry name" value="RTA1"/>
</dbReference>
<evidence type="ECO:0000256" key="5">
    <source>
        <dbReference type="SAM" id="Phobius"/>
    </source>
</evidence>
<comment type="caution">
    <text evidence="6">The sequence shown here is derived from an EMBL/GenBank/DDBJ whole genome shotgun (WGS) entry which is preliminary data.</text>
</comment>
<accession>A0AAV9N0Y4</accession>
<evidence type="ECO:0000313" key="7">
    <source>
        <dbReference type="Proteomes" id="UP001358417"/>
    </source>
</evidence>
<feature type="transmembrane region" description="Helical" evidence="5">
    <location>
        <begin position="86"/>
        <end position="104"/>
    </location>
</feature>
<protein>
    <recommendedName>
        <fullName evidence="8">RTA1-domain-containing protein</fullName>
    </recommendedName>
</protein>
<dbReference type="EMBL" id="JAVRRD010000025">
    <property type="protein sequence ID" value="KAK5047431.1"/>
    <property type="molecule type" value="Genomic_DNA"/>
</dbReference>
<comment type="subcellular location">
    <subcellularLocation>
        <location evidence="1">Membrane</location>
        <topology evidence="1">Multi-pass membrane protein</topology>
    </subcellularLocation>
</comment>
<dbReference type="PANTHER" id="PTHR31465:SF27">
    <property type="entry name" value="DOMAIN PROTEIN, PUTATIVE (AFU_ORTHOLOGUE AFUA_3G01030)-RELATED"/>
    <property type="match status" value="1"/>
</dbReference>
<dbReference type="AlphaFoldDB" id="A0AAV9N0Y4"/>
<feature type="transmembrane region" description="Helical" evidence="5">
    <location>
        <begin position="238"/>
        <end position="257"/>
    </location>
</feature>
<keyword evidence="4 5" id="KW-0472">Membrane</keyword>
<evidence type="ECO:0008006" key="8">
    <source>
        <dbReference type="Google" id="ProtNLM"/>
    </source>
</evidence>
<feature type="transmembrane region" description="Helical" evidence="5">
    <location>
        <begin position="125"/>
        <end position="145"/>
    </location>
</feature>
<keyword evidence="7" id="KW-1185">Reference proteome</keyword>
<feature type="transmembrane region" description="Helical" evidence="5">
    <location>
        <begin position="47"/>
        <end position="66"/>
    </location>
</feature>
<dbReference type="RefSeq" id="XP_064702975.1">
    <property type="nucleotide sequence ID" value="XM_064850088.1"/>
</dbReference>
<keyword evidence="2 5" id="KW-0812">Transmembrane</keyword>
<gene>
    <name evidence="6" type="ORF">LTR84_006527</name>
</gene>
<feature type="transmembrane region" description="Helical" evidence="5">
    <location>
        <begin position="20"/>
        <end position="40"/>
    </location>
</feature>
<organism evidence="6 7">
    <name type="scientific">Exophiala bonariae</name>
    <dbReference type="NCBI Taxonomy" id="1690606"/>
    <lineage>
        <taxon>Eukaryota</taxon>
        <taxon>Fungi</taxon>
        <taxon>Dikarya</taxon>
        <taxon>Ascomycota</taxon>
        <taxon>Pezizomycotina</taxon>
        <taxon>Eurotiomycetes</taxon>
        <taxon>Chaetothyriomycetidae</taxon>
        <taxon>Chaetothyriales</taxon>
        <taxon>Herpotrichiellaceae</taxon>
        <taxon>Exophiala</taxon>
    </lineage>
</organism>
<keyword evidence="3 5" id="KW-1133">Transmembrane helix</keyword>
<feature type="transmembrane region" description="Helical" evidence="5">
    <location>
        <begin position="157"/>
        <end position="180"/>
    </location>
</feature>
<name>A0AAV9N0Y4_9EURO</name>
<evidence type="ECO:0000256" key="4">
    <source>
        <dbReference type="ARBA" id="ARBA00023136"/>
    </source>
</evidence>
<evidence type="ECO:0000256" key="2">
    <source>
        <dbReference type="ARBA" id="ARBA00022692"/>
    </source>
</evidence>
<feature type="transmembrane region" description="Helical" evidence="5">
    <location>
        <begin position="201"/>
        <end position="218"/>
    </location>
</feature>
<sequence>MPQLKPLVGTDYYLWKYVPSLAAAIIFVLLFGVITIAICWRMFRTRSWFCIPFALGGILEILGYGYRIHARSQTDKVVPYAIQNSGILLAPVFFAASIYMVLGRTIRAAGGERFSLIRPNWSTKIFVSGDVLSLMVQAGGAGMMVSSGNQNLGQNMIIGGLFIQLIVFGFFIVGTAIFHTRMKRHRGPGLSGRGFVLWRKMVNMLYACSVLIVIRSVFRVIEYIMGSDAYLLSHEWTMYVFDAVLMWGVMAIFFVYFPAGLQPPKNDNESLDLGGHHLISHRAQKP</sequence>
<proteinExistence type="predicted"/>
<evidence type="ECO:0000256" key="3">
    <source>
        <dbReference type="ARBA" id="ARBA00022989"/>
    </source>
</evidence>
<dbReference type="Pfam" id="PF04479">
    <property type="entry name" value="RTA1"/>
    <property type="match status" value="1"/>
</dbReference>
<dbReference type="GeneID" id="89974699"/>